<evidence type="ECO:0000256" key="1">
    <source>
        <dbReference type="SAM" id="MobiDB-lite"/>
    </source>
</evidence>
<gene>
    <name evidence="2" type="ORF">P280DRAFT_40606</name>
</gene>
<name>A0A6A6RVJ4_9PLEO</name>
<evidence type="ECO:0000313" key="2">
    <source>
        <dbReference type="EMBL" id="KAF2639556.1"/>
    </source>
</evidence>
<feature type="region of interest" description="Disordered" evidence="1">
    <location>
        <begin position="1"/>
        <end position="24"/>
    </location>
</feature>
<protein>
    <submittedName>
        <fullName evidence="2">Uncharacterized protein</fullName>
    </submittedName>
</protein>
<evidence type="ECO:0000313" key="3">
    <source>
        <dbReference type="Proteomes" id="UP000799753"/>
    </source>
</evidence>
<sequence length="114" mass="13014">MAGGDRVDSRRYHQSQPSASAPLRSCRYARSRVTPFCSTTYWSSHRPPMLHVSEAHTSREIRGGRLSTAFRIFPSLILAMSISTHFMCNTEYQPHLGKRPFHRIAIRRAASLKL</sequence>
<proteinExistence type="predicted"/>
<dbReference type="Proteomes" id="UP000799753">
    <property type="component" value="Unassembled WGS sequence"/>
</dbReference>
<accession>A0A6A6RVJ4</accession>
<dbReference type="AlphaFoldDB" id="A0A6A6RVJ4"/>
<organism evidence="2 3">
    <name type="scientific">Massarina eburnea CBS 473.64</name>
    <dbReference type="NCBI Taxonomy" id="1395130"/>
    <lineage>
        <taxon>Eukaryota</taxon>
        <taxon>Fungi</taxon>
        <taxon>Dikarya</taxon>
        <taxon>Ascomycota</taxon>
        <taxon>Pezizomycotina</taxon>
        <taxon>Dothideomycetes</taxon>
        <taxon>Pleosporomycetidae</taxon>
        <taxon>Pleosporales</taxon>
        <taxon>Massarineae</taxon>
        <taxon>Massarinaceae</taxon>
        <taxon>Massarina</taxon>
    </lineage>
</organism>
<keyword evidence="3" id="KW-1185">Reference proteome</keyword>
<reference evidence="2" key="1">
    <citation type="journal article" date="2020" name="Stud. Mycol.">
        <title>101 Dothideomycetes genomes: a test case for predicting lifestyles and emergence of pathogens.</title>
        <authorList>
            <person name="Haridas S."/>
            <person name="Albert R."/>
            <person name="Binder M."/>
            <person name="Bloem J."/>
            <person name="Labutti K."/>
            <person name="Salamov A."/>
            <person name="Andreopoulos B."/>
            <person name="Baker S."/>
            <person name="Barry K."/>
            <person name="Bills G."/>
            <person name="Bluhm B."/>
            <person name="Cannon C."/>
            <person name="Castanera R."/>
            <person name="Culley D."/>
            <person name="Daum C."/>
            <person name="Ezra D."/>
            <person name="Gonzalez J."/>
            <person name="Henrissat B."/>
            <person name="Kuo A."/>
            <person name="Liang C."/>
            <person name="Lipzen A."/>
            <person name="Lutzoni F."/>
            <person name="Magnuson J."/>
            <person name="Mondo S."/>
            <person name="Nolan M."/>
            <person name="Ohm R."/>
            <person name="Pangilinan J."/>
            <person name="Park H.-J."/>
            <person name="Ramirez L."/>
            <person name="Alfaro M."/>
            <person name="Sun H."/>
            <person name="Tritt A."/>
            <person name="Yoshinaga Y."/>
            <person name="Zwiers L.-H."/>
            <person name="Turgeon B."/>
            <person name="Goodwin S."/>
            <person name="Spatafora J."/>
            <person name="Crous P."/>
            <person name="Grigoriev I."/>
        </authorList>
    </citation>
    <scope>NUCLEOTIDE SEQUENCE</scope>
    <source>
        <strain evidence="2">CBS 473.64</strain>
    </source>
</reference>
<dbReference type="EMBL" id="MU006786">
    <property type="protein sequence ID" value="KAF2639556.1"/>
    <property type="molecule type" value="Genomic_DNA"/>
</dbReference>
<feature type="compositionally biased region" description="Basic and acidic residues" evidence="1">
    <location>
        <begin position="1"/>
        <end position="11"/>
    </location>
</feature>